<name>A0A7J8F027_ROUAE</name>
<proteinExistence type="predicted"/>
<evidence type="ECO:0000256" key="1">
    <source>
        <dbReference type="SAM" id="MobiDB-lite"/>
    </source>
</evidence>
<evidence type="ECO:0000313" key="3">
    <source>
        <dbReference type="Proteomes" id="UP000593571"/>
    </source>
</evidence>
<feature type="region of interest" description="Disordered" evidence="1">
    <location>
        <begin position="1"/>
        <end position="95"/>
    </location>
</feature>
<feature type="compositionally biased region" description="Pro residues" evidence="1">
    <location>
        <begin position="55"/>
        <end position="64"/>
    </location>
</feature>
<keyword evidence="3" id="KW-1185">Reference proteome</keyword>
<dbReference type="EMBL" id="JACASE010000008">
    <property type="protein sequence ID" value="KAF6441013.1"/>
    <property type="molecule type" value="Genomic_DNA"/>
</dbReference>
<reference evidence="2 3" key="1">
    <citation type="journal article" date="2020" name="Nature">
        <title>Six reference-quality genomes reveal evolution of bat adaptations.</title>
        <authorList>
            <person name="Jebb D."/>
            <person name="Huang Z."/>
            <person name="Pippel M."/>
            <person name="Hughes G.M."/>
            <person name="Lavrichenko K."/>
            <person name="Devanna P."/>
            <person name="Winkler S."/>
            <person name="Jermiin L.S."/>
            <person name="Skirmuntt E.C."/>
            <person name="Katzourakis A."/>
            <person name="Burkitt-Gray L."/>
            <person name="Ray D.A."/>
            <person name="Sullivan K.A.M."/>
            <person name="Roscito J.G."/>
            <person name="Kirilenko B.M."/>
            <person name="Davalos L.M."/>
            <person name="Corthals A.P."/>
            <person name="Power M.L."/>
            <person name="Jones G."/>
            <person name="Ransome R.D."/>
            <person name="Dechmann D.K.N."/>
            <person name="Locatelli A.G."/>
            <person name="Puechmaille S.J."/>
            <person name="Fedrigo O."/>
            <person name="Jarvis E.D."/>
            <person name="Hiller M."/>
            <person name="Vernes S.C."/>
            <person name="Myers E.W."/>
            <person name="Teeling E.C."/>
        </authorList>
    </citation>
    <scope>NUCLEOTIDE SEQUENCE [LARGE SCALE GENOMIC DNA]</scope>
    <source>
        <strain evidence="2">MRouAeg1</strain>
        <tissue evidence="2">Muscle</tissue>
    </source>
</reference>
<comment type="caution">
    <text evidence="2">The sequence shown here is derived from an EMBL/GenBank/DDBJ whole genome shotgun (WGS) entry which is preliminary data.</text>
</comment>
<organism evidence="2 3">
    <name type="scientific">Rousettus aegyptiacus</name>
    <name type="common">Egyptian fruit bat</name>
    <name type="synonym">Pteropus aegyptiacus</name>
    <dbReference type="NCBI Taxonomy" id="9407"/>
    <lineage>
        <taxon>Eukaryota</taxon>
        <taxon>Metazoa</taxon>
        <taxon>Chordata</taxon>
        <taxon>Craniata</taxon>
        <taxon>Vertebrata</taxon>
        <taxon>Euteleostomi</taxon>
        <taxon>Mammalia</taxon>
        <taxon>Eutheria</taxon>
        <taxon>Laurasiatheria</taxon>
        <taxon>Chiroptera</taxon>
        <taxon>Yinpterochiroptera</taxon>
        <taxon>Pteropodoidea</taxon>
        <taxon>Pteropodidae</taxon>
        <taxon>Rousettinae</taxon>
        <taxon>Rousettus</taxon>
    </lineage>
</organism>
<feature type="region of interest" description="Disordered" evidence="1">
    <location>
        <begin position="107"/>
        <end position="128"/>
    </location>
</feature>
<dbReference type="Proteomes" id="UP000593571">
    <property type="component" value="Unassembled WGS sequence"/>
</dbReference>
<gene>
    <name evidence="2" type="ORF">HJG63_012242</name>
</gene>
<accession>A0A7J8F027</accession>
<dbReference type="AlphaFoldDB" id="A0A7J8F027"/>
<protein>
    <submittedName>
        <fullName evidence="2">Uncharacterized protein</fullName>
    </submittedName>
</protein>
<sequence length="128" mass="13807">MARTVCNVKLQAPKLGKAGIRSRHRGAKTVGHGGMRDPRGTRGSGAPLLPSKRASPPPGHPPEAQPSDARTESVSPKSRHQGKPRALPARRSLSEQYLFQRFGPLQATRLRGLPPPCRTETPDMLGSH</sequence>
<evidence type="ECO:0000313" key="2">
    <source>
        <dbReference type="EMBL" id="KAF6441013.1"/>
    </source>
</evidence>